<dbReference type="EMBL" id="BJWL01000026">
    <property type="protein sequence ID" value="GFZ17453.1"/>
    <property type="molecule type" value="Genomic_DNA"/>
</dbReference>
<name>A0A7J0H2X9_9ERIC</name>
<reference evidence="1 2" key="1">
    <citation type="submission" date="2019-07" db="EMBL/GenBank/DDBJ databases">
        <title>De Novo Assembly of kiwifruit Actinidia rufa.</title>
        <authorList>
            <person name="Sugita-Konishi S."/>
            <person name="Sato K."/>
            <person name="Mori E."/>
            <person name="Abe Y."/>
            <person name="Kisaki G."/>
            <person name="Hamano K."/>
            <person name="Suezawa K."/>
            <person name="Otani M."/>
            <person name="Fukuda T."/>
            <person name="Manabe T."/>
            <person name="Gomi K."/>
            <person name="Tabuchi M."/>
            <person name="Akimitsu K."/>
            <person name="Kataoka I."/>
        </authorList>
    </citation>
    <scope>NUCLEOTIDE SEQUENCE [LARGE SCALE GENOMIC DNA]</scope>
    <source>
        <strain evidence="2">cv. Fuchu</strain>
    </source>
</reference>
<proteinExistence type="predicted"/>
<keyword evidence="2" id="KW-1185">Reference proteome</keyword>
<dbReference type="Proteomes" id="UP000585474">
    <property type="component" value="Unassembled WGS sequence"/>
</dbReference>
<accession>A0A7J0H2X9</accession>
<protein>
    <submittedName>
        <fullName evidence="1">Uncharacterized protein</fullName>
    </submittedName>
</protein>
<evidence type="ECO:0000313" key="2">
    <source>
        <dbReference type="Proteomes" id="UP000585474"/>
    </source>
</evidence>
<gene>
    <name evidence="1" type="ORF">Acr_26g0007230</name>
</gene>
<comment type="caution">
    <text evidence="1">The sequence shown here is derived from an EMBL/GenBank/DDBJ whole genome shotgun (WGS) entry which is preliminary data.</text>
</comment>
<evidence type="ECO:0000313" key="1">
    <source>
        <dbReference type="EMBL" id="GFZ17453.1"/>
    </source>
</evidence>
<sequence length="116" mass="12288">MLLGLAGSLSLRCQRLYPDMGLSEETLQATSCPLTSLGIAIGRCPSSKLSSLLSSDNSGVMAVLAQTGLIFGGVCVELQRGRPPNLLHSKSSTEIPALTRPDSVYFVPLHLLTFLT</sequence>
<organism evidence="1 2">
    <name type="scientific">Actinidia rufa</name>
    <dbReference type="NCBI Taxonomy" id="165716"/>
    <lineage>
        <taxon>Eukaryota</taxon>
        <taxon>Viridiplantae</taxon>
        <taxon>Streptophyta</taxon>
        <taxon>Embryophyta</taxon>
        <taxon>Tracheophyta</taxon>
        <taxon>Spermatophyta</taxon>
        <taxon>Magnoliopsida</taxon>
        <taxon>eudicotyledons</taxon>
        <taxon>Gunneridae</taxon>
        <taxon>Pentapetalae</taxon>
        <taxon>asterids</taxon>
        <taxon>Ericales</taxon>
        <taxon>Actinidiaceae</taxon>
        <taxon>Actinidia</taxon>
    </lineage>
</organism>
<dbReference type="AlphaFoldDB" id="A0A7J0H2X9"/>